<gene>
    <name evidence="1" type="ORF">BDZ83DRAFT_601742</name>
</gene>
<organism evidence="1 2">
    <name type="scientific">Glomerella acutata</name>
    <name type="common">Colletotrichum acutatum</name>
    <dbReference type="NCBI Taxonomy" id="27357"/>
    <lineage>
        <taxon>Eukaryota</taxon>
        <taxon>Fungi</taxon>
        <taxon>Dikarya</taxon>
        <taxon>Ascomycota</taxon>
        <taxon>Pezizomycotina</taxon>
        <taxon>Sordariomycetes</taxon>
        <taxon>Hypocreomycetidae</taxon>
        <taxon>Glomerellales</taxon>
        <taxon>Glomerellaceae</taxon>
        <taxon>Colletotrichum</taxon>
        <taxon>Colletotrichum acutatum species complex</taxon>
    </lineage>
</organism>
<dbReference type="Proteomes" id="UP001244207">
    <property type="component" value="Unassembled WGS sequence"/>
</dbReference>
<dbReference type="GeneID" id="85391019"/>
<accession>A0AAD8XNM4</accession>
<dbReference type="RefSeq" id="XP_060370663.1">
    <property type="nucleotide sequence ID" value="XM_060507120.1"/>
</dbReference>
<dbReference type="AlphaFoldDB" id="A0AAD8XNM4"/>
<sequence length="219" mass="24222">MLLDVVTVIPMTGYHGSREGPAGVIGRSVCSAGRRENLIAARSNYVFLSLLSAETLPLPQTKTNRRAQEHPGADGRRAGGLLWRVWRRVAWCPWALGRKVKRYIRLVFDWTMQVCVVLGAGLDARGCREGEGSQVVRGKGKERRSSTPGQAVTVQRYGARRWTSHSPPTGYRKRMGLRGAMGNDDQWRARDGLKEFPFPHSLSLFSITSSACAVLCSVP</sequence>
<protein>
    <submittedName>
        <fullName evidence="1">Uncharacterized protein</fullName>
    </submittedName>
</protein>
<name>A0AAD8XNM4_GLOAC</name>
<comment type="caution">
    <text evidence="1">The sequence shown here is derived from an EMBL/GenBank/DDBJ whole genome shotgun (WGS) entry which is preliminary data.</text>
</comment>
<evidence type="ECO:0000313" key="1">
    <source>
        <dbReference type="EMBL" id="KAK1730608.1"/>
    </source>
</evidence>
<keyword evidence="2" id="KW-1185">Reference proteome</keyword>
<dbReference type="EMBL" id="JAHMHS010000006">
    <property type="protein sequence ID" value="KAK1730608.1"/>
    <property type="molecule type" value="Genomic_DNA"/>
</dbReference>
<evidence type="ECO:0000313" key="2">
    <source>
        <dbReference type="Proteomes" id="UP001244207"/>
    </source>
</evidence>
<proteinExistence type="predicted"/>
<reference evidence="1" key="1">
    <citation type="submission" date="2021-12" db="EMBL/GenBank/DDBJ databases">
        <title>Comparative genomics, transcriptomics and evolutionary studies reveal genomic signatures of adaptation to plant cell wall in hemibiotrophic fungi.</title>
        <authorList>
            <consortium name="DOE Joint Genome Institute"/>
            <person name="Baroncelli R."/>
            <person name="Diaz J.F."/>
            <person name="Benocci T."/>
            <person name="Peng M."/>
            <person name="Battaglia E."/>
            <person name="Haridas S."/>
            <person name="Andreopoulos W."/>
            <person name="Labutti K."/>
            <person name="Pangilinan J."/>
            <person name="Floch G.L."/>
            <person name="Makela M.R."/>
            <person name="Henrissat B."/>
            <person name="Grigoriev I.V."/>
            <person name="Crouch J.A."/>
            <person name="De Vries R.P."/>
            <person name="Sukno S.A."/>
            <person name="Thon M.R."/>
        </authorList>
    </citation>
    <scope>NUCLEOTIDE SEQUENCE</scope>
    <source>
        <strain evidence="1">CBS 112980</strain>
    </source>
</reference>